<keyword evidence="15" id="KW-1185">Reference proteome</keyword>
<dbReference type="Pfam" id="PF14842">
    <property type="entry name" value="FliG_N"/>
    <property type="match status" value="1"/>
</dbReference>
<organism evidence="14 15">
    <name type="scientific">Thermodesulforhabdus norvegica</name>
    <dbReference type="NCBI Taxonomy" id="39841"/>
    <lineage>
        <taxon>Bacteria</taxon>
        <taxon>Pseudomonadati</taxon>
        <taxon>Thermodesulfobacteriota</taxon>
        <taxon>Syntrophobacteria</taxon>
        <taxon>Syntrophobacterales</taxon>
        <taxon>Thermodesulforhabdaceae</taxon>
        <taxon>Thermodesulforhabdus</taxon>
    </lineage>
</organism>
<evidence type="ECO:0000256" key="4">
    <source>
        <dbReference type="ARBA" id="ARBA00021870"/>
    </source>
</evidence>
<dbReference type="GO" id="GO:0005886">
    <property type="term" value="C:plasma membrane"/>
    <property type="evidence" value="ECO:0007669"/>
    <property type="project" value="UniProtKB-SubCell"/>
</dbReference>
<name>A0A1I4R788_9BACT</name>
<comment type="function">
    <text evidence="10">FliG is one of three proteins (FliG, FliN, FliM) that forms the rotor-mounted switch complex (C ring), located at the base of the basal body. This complex interacts with the CheY and CheZ chemotaxis proteins, in addition to contacting components of the motor that determine the direction of flagellar rotation.</text>
</comment>
<dbReference type="PRINTS" id="PR00954">
    <property type="entry name" value="FLGMOTORFLIG"/>
</dbReference>
<dbReference type="GO" id="GO:0071973">
    <property type="term" value="P:bacterial-type flagellum-dependent cell motility"/>
    <property type="evidence" value="ECO:0007669"/>
    <property type="project" value="InterPro"/>
</dbReference>
<keyword evidence="14" id="KW-0969">Cilium</keyword>
<evidence type="ECO:0000256" key="7">
    <source>
        <dbReference type="ARBA" id="ARBA00022779"/>
    </source>
</evidence>
<dbReference type="Proteomes" id="UP000199611">
    <property type="component" value="Unassembled WGS sequence"/>
</dbReference>
<evidence type="ECO:0000259" key="11">
    <source>
        <dbReference type="Pfam" id="PF01706"/>
    </source>
</evidence>
<feature type="domain" description="Flagellar motor switch protein FliG middle" evidence="12">
    <location>
        <begin position="121"/>
        <end position="192"/>
    </location>
</feature>
<keyword evidence="8" id="KW-0472">Membrane</keyword>
<dbReference type="PANTHER" id="PTHR30534:SF0">
    <property type="entry name" value="FLAGELLAR MOTOR SWITCH PROTEIN FLIG"/>
    <property type="match status" value="1"/>
</dbReference>
<dbReference type="InterPro" id="IPR000090">
    <property type="entry name" value="Flg_Motor_Flig"/>
</dbReference>
<feature type="domain" description="Flagellar motor switch protein FliG N-terminal" evidence="13">
    <location>
        <begin position="9"/>
        <end position="112"/>
    </location>
</feature>
<dbReference type="PANTHER" id="PTHR30534">
    <property type="entry name" value="FLAGELLAR MOTOR SWITCH PROTEIN FLIG"/>
    <property type="match status" value="1"/>
</dbReference>
<dbReference type="Pfam" id="PF14841">
    <property type="entry name" value="FliG_M"/>
    <property type="match status" value="1"/>
</dbReference>
<protein>
    <recommendedName>
        <fullName evidence="4">Flagellar motor switch protein FliG</fullName>
    </recommendedName>
</protein>
<dbReference type="Gene3D" id="1.10.220.30">
    <property type="match status" value="3"/>
</dbReference>
<dbReference type="InterPro" id="IPR023087">
    <property type="entry name" value="Flg_Motor_Flig_C"/>
</dbReference>
<dbReference type="Pfam" id="PF01706">
    <property type="entry name" value="FliG_C"/>
    <property type="match status" value="1"/>
</dbReference>
<dbReference type="GO" id="GO:0006935">
    <property type="term" value="P:chemotaxis"/>
    <property type="evidence" value="ECO:0007669"/>
    <property type="project" value="UniProtKB-KW"/>
</dbReference>
<evidence type="ECO:0000259" key="13">
    <source>
        <dbReference type="Pfam" id="PF14842"/>
    </source>
</evidence>
<feature type="domain" description="Flagellar motor switch protein FliG C-terminal" evidence="11">
    <location>
        <begin position="222"/>
        <end position="328"/>
    </location>
</feature>
<evidence type="ECO:0000256" key="2">
    <source>
        <dbReference type="ARBA" id="ARBA00004413"/>
    </source>
</evidence>
<dbReference type="SUPFAM" id="SSF48029">
    <property type="entry name" value="FliG"/>
    <property type="match status" value="2"/>
</dbReference>
<dbReference type="GO" id="GO:0009425">
    <property type="term" value="C:bacterial-type flagellum basal body"/>
    <property type="evidence" value="ECO:0007669"/>
    <property type="project" value="UniProtKB-SubCell"/>
</dbReference>
<keyword evidence="6" id="KW-0145">Chemotaxis</keyword>
<dbReference type="InterPro" id="IPR011002">
    <property type="entry name" value="FliG_a-hlx"/>
</dbReference>
<dbReference type="RefSeq" id="WP_093393121.1">
    <property type="nucleotide sequence ID" value="NZ_FOUU01000001.1"/>
</dbReference>
<evidence type="ECO:0000256" key="5">
    <source>
        <dbReference type="ARBA" id="ARBA00022475"/>
    </source>
</evidence>
<sequence length="338" mass="38049">MAEKKKDKQLSGVQKAALVLLSLGEQVASQVLKHLKTEEIKKLGLEMSNLRHIDRKVTEEVLKEFNAQFQDEEALLVTGDEYLKRLLPSAIGSDKASEVFKSIEKEKEKVPFKNLRDMDARVLANFLKTEHPQTVALVIVHLGEEKASQVLSYLPEPLQFEVITRITSLDTIPSDVIKEVDEALEQELLSMGELHQVLGGVQRAAEILNRCDRRTADRVLQALEEADAELAEKVRKLMFVFEDLVAVPDQGIRELLKEVDNKDLVIALKTASEDLKQKIFKNLSKRAAQMLEEDLAVLGPVRLSEVEEAQQRILEVTRRLEREGRIVLVSGEGGDAFV</sequence>
<dbReference type="InterPro" id="IPR032779">
    <property type="entry name" value="FliG_M"/>
</dbReference>
<evidence type="ECO:0000256" key="9">
    <source>
        <dbReference type="ARBA" id="ARBA00023143"/>
    </source>
</evidence>
<evidence type="ECO:0000256" key="3">
    <source>
        <dbReference type="ARBA" id="ARBA00010299"/>
    </source>
</evidence>
<dbReference type="EMBL" id="FOUU01000001">
    <property type="protein sequence ID" value="SFM47773.1"/>
    <property type="molecule type" value="Genomic_DNA"/>
</dbReference>
<dbReference type="NCBIfam" id="TIGR00207">
    <property type="entry name" value="fliG"/>
    <property type="match status" value="1"/>
</dbReference>
<keyword evidence="14" id="KW-0282">Flagellum</keyword>
<evidence type="ECO:0000256" key="6">
    <source>
        <dbReference type="ARBA" id="ARBA00022500"/>
    </source>
</evidence>
<evidence type="ECO:0000256" key="1">
    <source>
        <dbReference type="ARBA" id="ARBA00004117"/>
    </source>
</evidence>
<dbReference type="AlphaFoldDB" id="A0A1I4R788"/>
<dbReference type="PIRSF" id="PIRSF003161">
    <property type="entry name" value="FliG"/>
    <property type="match status" value="1"/>
</dbReference>
<dbReference type="InterPro" id="IPR028263">
    <property type="entry name" value="FliG_N"/>
</dbReference>
<keyword evidence="14" id="KW-0966">Cell projection</keyword>
<dbReference type="FunFam" id="1.10.220.30:FF:000001">
    <property type="entry name" value="Flagellar motor switch protein FliG"/>
    <property type="match status" value="1"/>
</dbReference>
<dbReference type="STRING" id="39841.SAMN05660836_00423"/>
<keyword evidence="9" id="KW-0975">Bacterial flagellum</keyword>
<keyword evidence="5" id="KW-1003">Cell membrane</keyword>
<evidence type="ECO:0000313" key="14">
    <source>
        <dbReference type="EMBL" id="SFM47773.1"/>
    </source>
</evidence>
<evidence type="ECO:0000259" key="12">
    <source>
        <dbReference type="Pfam" id="PF14841"/>
    </source>
</evidence>
<dbReference type="OrthoDB" id="9780302at2"/>
<comment type="similarity">
    <text evidence="3">Belongs to the FliG family.</text>
</comment>
<dbReference type="GO" id="GO:0003774">
    <property type="term" value="F:cytoskeletal motor activity"/>
    <property type="evidence" value="ECO:0007669"/>
    <property type="project" value="InterPro"/>
</dbReference>
<evidence type="ECO:0000313" key="15">
    <source>
        <dbReference type="Proteomes" id="UP000199611"/>
    </source>
</evidence>
<proteinExistence type="inferred from homology"/>
<evidence type="ECO:0000256" key="8">
    <source>
        <dbReference type="ARBA" id="ARBA00023136"/>
    </source>
</evidence>
<comment type="subcellular location">
    <subcellularLocation>
        <location evidence="1">Bacterial flagellum basal body</location>
    </subcellularLocation>
    <subcellularLocation>
        <location evidence="2">Cell membrane</location>
        <topology evidence="2">Peripheral membrane protein</topology>
        <orientation evidence="2">Cytoplasmic side</orientation>
    </subcellularLocation>
</comment>
<evidence type="ECO:0000256" key="10">
    <source>
        <dbReference type="ARBA" id="ARBA00025598"/>
    </source>
</evidence>
<reference evidence="14 15" key="1">
    <citation type="submission" date="2016-10" db="EMBL/GenBank/DDBJ databases">
        <authorList>
            <person name="de Groot N.N."/>
        </authorList>
    </citation>
    <scope>NUCLEOTIDE SEQUENCE [LARGE SCALE GENOMIC DNA]</scope>
    <source>
        <strain evidence="14 15">DSM 9990</strain>
    </source>
</reference>
<accession>A0A1I4R788</accession>
<gene>
    <name evidence="14" type="ORF">SAMN05660836_00423</name>
</gene>
<keyword evidence="7" id="KW-0283">Flagellar rotation</keyword>